<sequence>MYIILYIMALELLFMINNKFVQKKCKSCGKIIDEKWDYCPYCKVKQVKVKCIFCKNDLNPTWNFCPYCKNKRNQDSRDKVLEYGNEWLKEILKK</sequence>
<dbReference type="Proteomes" id="UP000265930">
    <property type="component" value="Unassembled WGS sequence"/>
</dbReference>
<organism evidence="2 3">
    <name type="scientific">Clostridium chromiireducens</name>
    <dbReference type="NCBI Taxonomy" id="225345"/>
    <lineage>
        <taxon>Bacteria</taxon>
        <taxon>Bacillati</taxon>
        <taxon>Bacillota</taxon>
        <taxon>Clostridia</taxon>
        <taxon>Eubacteriales</taxon>
        <taxon>Clostridiaceae</taxon>
        <taxon>Clostridium</taxon>
    </lineage>
</organism>
<reference evidence="2 3" key="1">
    <citation type="submission" date="2018-08" db="EMBL/GenBank/DDBJ databases">
        <title>Genome of Clostridium chromiireducens C1, DSM12136.</title>
        <authorList>
            <person name="Xing M."/>
            <person name="Wei Y."/>
            <person name="Ang E.L."/>
            <person name="Zhao H."/>
            <person name="Zhang Y."/>
        </authorList>
    </citation>
    <scope>NUCLEOTIDE SEQUENCE [LARGE SCALE GENOMIC DNA]</scope>
    <source>
        <strain evidence="2 3">C1</strain>
    </source>
</reference>
<dbReference type="Pfam" id="PF12773">
    <property type="entry name" value="DZR"/>
    <property type="match status" value="1"/>
</dbReference>
<feature type="domain" description="DZANK-type" evidence="1">
    <location>
        <begin position="25"/>
        <end position="68"/>
    </location>
</feature>
<name>A0A399IMB3_9CLOT</name>
<dbReference type="EMBL" id="QXDJ01000007">
    <property type="protein sequence ID" value="RII32592.1"/>
    <property type="molecule type" value="Genomic_DNA"/>
</dbReference>
<proteinExistence type="predicted"/>
<evidence type="ECO:0000313" key="3">
    <source>
        <dbReference type="Proteomes" id="UP000265930"/>
    </source>
</evidence>
<evidence type="ECO:0000313" key="2">
    <source>
        <dbReference type="EMBL" id="RII32592.1"/>
    </source>
</evidence>
<dbReference type="InterPro" id="IPR025874">
    <property type="entry name" value="DZR"/>
</dbReference>
<accession>A0A399IMB3</accession>
<comment type="caution">
    <text evidence="2">The sequence shown here is derived from an EMBL/GenBank/DDBJ whole genome shotgun (WGS) entry which is preliminary data.</text>
</comment>
<protein>
    <submittedName>
        <fullName evidence="2">Zinc ribbon domain-containing protein</fullName>
    </submittedName>
</protein>
<dbReference type="AlphaFoldDB" id="A0A399IMB3"/>
<gene>
    <name evidence="2" type="ORF">D2A34_23285</name>
</gene>
<evidence type="ECO:0000259" key="1">
    <source>
        <dbReference type="Pfam" id="PF12773"/>
    </source>
</evidence>